<keyword evidence="2" id="KW-1185">Reference proteome</keyword>
<dbReference type="RefSeq" id="WP_379664042.1">
    <property type="nucleotide sequence ID" value="NZ_JBHUDG010000049.1"/>
</dbReference>
<comment type="caution">
    <text evidence="1">The sequence shown here is derived from an EMBL/GenBank/DDBJ whole genome shotgun (WGS) entry which is preliminary data.</text>
</comment>
<organism evidence="1 2">
    <name type="scientific">Pseudopedobacter beijingensis</name>
    <dbReference type="NCBI Taxonomy" id="1207056"/>
    <lineage>
        <taxon>Bacteria</taxon>
        <taxon>Pseudomonadati</taxon>
        <taxon>Bacteroidota</taxon>
        <taxon>Sphingobacteriia</taxon>
        <taxon>Sphingobacteriales</taxon>
        <taxon>Sphingobacteriaceae</taxon>
        <taxon>Pseudopedobacter</taxon>
    </lineage>
</organism>
<dbReference type="Proteomes" id="UP001597118">
    <property type="component" value="Unassembled WGS sequence"/>
</dbReference>
<evidence type="ECO:0000313" key="1">
    <source>
        <dbReference type="EMBL" id="MFD1631674.1"/>
    </source>
</evidence>
<evidence type="ECO:0000313" key="2">
    <source>
        <dbReference type="Proteomes" id="UP001597118"/>
    </source>
</evidence>
<gene>
    <name evidence="1" type="ORF">ACFSAH_17505</name>
</gene>
<accession>A0ABW4II73</accession>
<reference evidence="2" key="1">
    <citation type="journal article" date="2019" name="Int. J. Syst. Evol. Microbiol.">
        <title>The Global Catalogue of Microorganisms (GCM) 10K type strain sequencing project: providing services to taxonomists for standard genome sequencing and annotation.</title>
        <authorList>
            <consortium name="The Broad Institute Genomics Platform"/>
            <consortium name="The Broad Institute Genome Sequencing Center for Infectious Disease"/>
            <person name="Wu L."/>
            <person name="Ma J."/>
        </authorList>
    </citation>
    <scope>NUCLEOTIDE SEQUENCE [LARGE SCALE GENOMIC DNA]</scope>
    <source>
        <strain evidence="2">CCUG 53762</strain>
    </source>
</reference>
<dbReference type="EMBL" id="JBHUDG010000049">
    <property type="protein sequence ID" value="MFD1631674.1"/>
    <property type="molecule type" value="Genomic_DNA"/>
</dbReference>
<name>A0ABW4II73_9SPHI</name>
<protein>
    <submittedName>
        <fullName evidence="1">Uncharacterized protein</fullName>
    </submittedName>
</protein>
<sequence length="61" mass="7473">MFYVFDGEVLENTDWKTVKANNMYLQRYDLSLEDLRKLNFTIPYPATIEMKDMKMWPKYEP</sequence>
<proteinExistence type="predicted"/>